<dbReference type="InterPro" id="IPR000014">
    <property type="entry name" value="PAS"/>
</dbReference>
<dbReference type="RefSeq" id="WP_239078761.1">
    <property type="nucleotide sequence ID" value="NZ_BONM01000008.1"/>
</dbReference>
<reference evidence="4 5" key="1">
    <citation type="submission" date="2016-10" db="EMBL/GenBank/DDBJ databases">
        <authorList>
            <person name="de Groot N.N."/>
        </authorList>
    </citation>
    <scope>NUCLEOTIDE SEQUENCE [LARGE SCALE GENOMIC DNA]</scope>
    <source>
        <strain evidence="4 5">CGMCC 4.6945</strain>
    </source>
</reference>
<dbReference type="Pfam" id="PF07228">
    <property type="entry name" value="SpoIIE"/>
    <property type="match status" value="1"/>
</dbReference>
<gene>
    <name evidence="4" type="ORF">SAMN05421867_107168</name>
</gene>
<dbReference type="Gene3D" id="3.30.450.40">
    <property type="match status" value="1"/>
</dbReference>
<dbReference type="InterPro" id="IPR001610">
    <property type="entry name" value="PAC"/>
</dbReference>
<dbReference type="AlphaFoldDB" id="A0A1I0YHG3"/>
<dbReference type="SUPFAM" id="SSF55785">
    <property type="entry name" value="PYP-like sensor domain (PAS domain)"/>
    <property type="match status" value="1"/>
</dbReference>
<dbReference type="Pfam" id="PF13426">
    <property type="entry name" value="PAS_9"/>
    <property type="match status" value="1"/>
</dbReference>
<evidence type="ECO:0000313" key="4">
    <source>
        <dbReference type="EMBL" id="SFB12651.1"/>
    </source>
</evidence>
<name>A0A1I0YHG3_9CELL</name>
<dbReference type="CDD" id="cd00130">
    <property type="entry name" value="PAS"/>
    <property type="match status" value="1"/>
</dbReference>
<dbReference type="GO" id="GO:0016791">
    <property type="term" value="F:phosphatase activity"/>
    <property type="evidence" value="ECO:0007669"/>
    <property type="project" value="TreeGrafter"/>
</dbReference>
<dbReference type="Gene3D" id="3.60.40.10">
    <property type="entry name" value="PPM-type phosphatase domain"/>
    <property type="match status" value="1"/>
</dbReference>
<dbReference type="SMART" id="SM00086">
    <property type="entry name" value="PAC"/>
    <property type="match status" value="1"/>
</dbReference>
<dbReference type="SMART" id="SM00331">
    <property type="entry name" value="PP2C_SIG"/>
    <property type="match status" value="1"/>
</dbReference>
<dbReference type="PROSITE" id="PS50112">
    <property type="entry name" value="PAS"/>
    <property type="match status" value="1"/>
</dbReference>
<accession>A0A1I0YHG3</accession>
<evidence type="ECO:0000256" key="1">
    <source>
        <dbReference type="ARBA" id="ARBA00022801"/>
    </source>
</evidence>
<dbReference type="SUPFAM" id="SSF81606">
    <property type="entry name" value="PP2C-like"/>
    <property type="match status" value="1"/>
</dbReference>
<dbReference type="PANTHER" id="PTHR43156:SF2">
    <property type="entry name" value="STAGE II SPORULATION PROTEIN E"/>
    <property type="match status" value="1"/>
</dbReference>
<dbReference type="NCBIfam" id="TIGR00229">
    <property type="entry name" value="sensory_box"/>
    <property type="match status" value="1"/>
</dbReference>
<evidence type="ECO:0000259" key="3">
    <source>
        <dbReference type="PROSITE" id="PS50113"/>
    </source>
</evidence>
<dbReference type="PANTHER" id="PTHR43156">
    <property type="entry name" value="STAGE II SPORULATION PROTEIN E-RELATED"/>
    <property type="match status" value="1"/>
</dbReference>
<sequence length="572" mass="61871">MSGDRAVTATGWSAEDAADLVSDHLLVRAARDSGVAVTLSDPHLPDEPVVWVNDAFTALTGYTPADVLGRNCRFLQGPGTDRTAAATLDRRVSLADTQTQVLLNYRKDGTPFWNQMIIAPVHDEAGRITHRIGIQVDATDRVRLEQVRDVELELAQATTARLDLLARVSDALASRLDYADAVDTLADVAVPALATWGFVVTTDEARRVERLHVVTRDRARREDALALEHDTIGWLSRSPRVNAALRGEDQHVSAPWDVVPDEVATRTTPEQFRILERLGLGSALVVPLRARGRVIGAIVLVHREAGGFGAETVVTAAHLGRRAGLTLDNVRLYLRERTSALTLQHSLLPEIPDLPGMDVAARYLPSGQRAEVGGDWFDVLPLKSGRVGLAVGDVVGHDMQAAGAMGQLRSMLRSAAWRETDPVAALAEVDELVRALDIGAIATVVHLVWDQDGDGARVVFAQAGHPPALVRRPDGTVERLDGALSRPVGLGPMDPTAQREVRLELGAVLVAYSDGLVERRDRPLVEGIAALERALAEAPFDAGSAGVRDHLLARLVPERPEDDLCLLVVRHR</sequence>
<dbReference type="InterPro" id="IPR052016">
    <property type="entry name" value="Bact_Sigma-Reg"/>
</dbReference>
<evidence type="ECO:0000259" key="2">
    <source>
        <dbReference type="PROSITE" id="PS50112"/>
    </source>
</evidence>
<feature type="domain" description="PAC" evidence="3">
    <location>
        <begin position="95"/>
        <end position="150"/>
    </location>
</feature>
<dbReference type="InterPro" id="IPR036457">
    <property type="entry name" value="PPM-type-like_dom_sf"/>
</dbReference>
<feature type="domain" description="PAS" evidence="2">
    <location>
        <begin position="49"/>
        <end position="71"/>
    </location>
</feature>
<keyword evidence="5" id="KW-1185">Reference proteome</keyword>
<dbReference type="InterPro" id="IPR000700">
    <property type="entry name" value="PAS-assoc_C"/>
</dbReference>
<dbReference type="Pfam" id="PF13492">
    <property type="entry name" value="GAF_3"/>
    <property type="match status" value="1"/>
</dbReference>
<dbReference type="InterPro" id="IPR001932">
    <property type="entry name" value="PPM-type_phosphatase-like_dom"/>
</dbReference>
<dbReference type="PROSITE" id="PS50113">
    <property type="entry name" value="PAC"/>
    <property type="match status" value="1"/>
</dbReference>
<dbReference type="SMART" id="SM00065">
    <property type="entry name" value="GAF"/>
    <property type="match status" value="1"/>
</dbReference>
<dbReference type="InterPro" id="IPR035965">
    <property type="entry name" value="PAS-like_dom_sf"/>
</dbReference>
<dbReference type="Gene3D" id="3.30.450.20">
    <property type="entry name" value="PAS domain"/>
    <property type="match status" value="1"/>
</dbReference>
<dbReference type="SUPFAM" id="SSF55781">
    <property type="entry name" value="GAF domain-like"/>
    <property type="match status" value="1"/>
</dbReference>
<keyword evidence="1" id="KW-0378">Hydrolase</keyword>
<dbReference type="Proteomes" id="UP000199012">
    <property type="component" value="Unassembled WGS sequence"/>
</dbReference>
<evidence type="ECO:0000313" key="5">
    <source>
        <dbReference type="Proteomes" id="UP000199012"/>
    </source>
</evidence>
<dbReference type="EMBL" id="FOKA01000007">
    <property type="protein sequence ID" value="SFB12651.1"/>
    <property type="molecule type" value="Genomic_DNA"/>
</dbReference>
<organism evidence="4 5">
    <name type="scientific">Cellulomonas marina</name>
    <dbReference type="NCBI Taxonomy" id="988821"/>
    <lineage>
        <taxon>Bacteria</taxon>
        <taxon>Bacillati</taxon>
        <taxon>Actinomycetota</taxon>
        <taxon>Actinomycetes</taxon>
        <taxon>Micrococcales</taxon>
        <taxon>Cellulomonadaceae</taxon>
        <taxon>Cellulomonas</taxon>
    </lineage>
</organism>
<dbReference type="InterPro" id="IPR029016">
    <property type="entry name" value="GAF-like_dom_sf"/>
</dbReference>
<protein>
    <submittedName>
        <fullName evidence="4">PAS domain S-box-containing protein</fullName>
    </submittedName>
</protein>
<dbReference type="InterPro" id="IPR003018">
    <property type="entry name" value="GAF"/>
</dbReference>
<proteinExistence type="predicted"/>
<dbReference type="STRING" id="988821.SAMN05421867_107168"/>